<feature type="domain" description="C-type lectin" evidence="2">
    <location>
        <begin position="125"/>
        <end position="243"/>
    </location>
</feature>
<gene>
    <name evidence="3" type="primary">MRC1</name>
    <name evidence="3" type="ORF">AMEX_G5888</name>
</gene>
<dbReference type="PANTHER" id="PTHR45784">
    <property type="entry name" value="C-TYPE LECTIN DOMAIN FAMILY 20 MEMBER A-RELATED"/>
    <property type="match status" value="1"/>
</dbReference>
<sequence length="324" mass="36782">TDCASVSSGLWSPSSARFRYYYLVTEQKTWVQAQSYCRQQYTDLATVDNMAEMQQLKGFIPPGFSDSIWIGLNKSSKRHWGWSSGEVLQYTNWNPEEPNNGNVDGVCGGIYKSGGWVDMPCSNKYQFVCYSESLGTFVLVMTLNTWRNAQSYCRHHHTDLATIHSDQELQDVWDLLTNSDVVWIGLFFDNWVWSDGNKTTFRYWHPGQPYNALGEGNCAVVSTSWGGDWDDTACNGVISFMCYKAPIKRGLIRLKVTSGGEMDLNDPDVMTNILTQIEQTLRKQGVGSDTTLTWQMMKGKVFTLQKMMEKRQKCSSLNSAISQK</sequence>
<dbReference type="InterPro" id="IPR016186">
    <property type="entry name" value="C-type_lectin-like/link_sf"/>
</dbReference>
<dbReference type="InterPro" id="IPR016187">
    <property type="entry name" value="CTDL_fold"/>
</dbReference>
<keyword evidence="1" id="KW-1015">Disulfide bond</keyword>
<feature type="domain" description="C-type lectin" evidence="2">
    <location>
        <begin position="21"/>
        <end position="130"/>
    </location>
</feature>
<dbReference type="AlphaFoldDB" id="A0A8T2M349"/>
<comment type="caution">
    <text evidence="3">The sequence shown here is derived from an EMBL/GenBank/DDBJ whole genome shotgun (WGS) entry which is preliminary data.</text>
</comment>
<proteinExistence type="predicted"/>
<dbReference type="EMBL" id="JAICCE010000004">
    <property type="protein sequence ID" value="KAG9278090.1"/>
    <property type="molecule type" value="Genomic_DNA"/>
</dbReference>
<organism evidence="3 4">
    <name type="scientific">Astyanax mexicanus</name>
    <name type="common">Blind cave fish</name>
    <name type="synonym">Astyanax fasciatus mexicanus</name>
    <dbReference type="NCBI Taxonomy" id="7994"/>
    <lineage>
        <taxon>Eukaryota</taxon>
        <taxon>Metazoa</taxon>
        <taxon>Chordata</taxon>
        <taxon>Craniata</taxon>
        <taxon>Vertebrata</taxon>
        <taxon>Euteleostomi</taxon>
        <taxon>Actinopterygii</taxon>
        <taxon>Neopterygii</taxon>
        <taxon>Teleostei</taxon>
        <taxon>Ostariophysi</taxon>
        <taxon>Characiformes</taxon>
        <taxon>Characoidei</taxon>
        <taxon>Acestrorhamphidae</taxon>
        <taxon>Acestrorhamphinae</taxon>
        <taxon>Astyanax</taxon>
    </lineage>
</organism>
<feature type="non-terminal residue" evidence="3">
    <location>
        <position position="1"/>
    </location>
</feature>
<evidence type="ECO:0000313" key="3">
    <source>
        <dbReference type="EMBL" id="KAG9278090.1"/>
    </source>
</evidence>
<dbReference type="Proteomes" id="UP000752171">
    <property type="component" value="Unassembled WGS sequence"/>
</dbReference>
<name>A0A8T2M349_ASTMX</name>
<evidence type="ECO:0000256" key="1">
    <source>
        <dbReference type="ARBA" id="ARBA00023157"/>
    </source>
</evidence>
<dbReference type="SMART" id="SM00034">
    <property type="entry name" value="CLECT"/>
    <property type="match status" value="2"/>
</dbReference>
<evidence type="ECO:0000313" key="4">
    <source>
        <dbReference type="Proteomes" id="UP000752171"/>
    </source>
</evidence>
<dbReference type="InterPro" id="IPR018378">
    <property type="entry name" value="C-type_lectin_CS"/>
</dbReference>
<keyword evidence="3" id="KW-0675">Receptor</keyword>
<dbReference type="SUPFAM" id="SSF56436">
    <property type="entry name" value="C-type lectin-like"/>
    <property type="match status" value="2"/>
</dbReference>
<dbReference type="Gene3D" id="3.10.100.10">
    <property type="entry name" value="Mannose-Binding Protein A, subunit A"/>
    <property type="match status" value="2"/>
</dbReference>
<accession>A0A8T2M349</accession>
<dbReference type="Pfam" id="PF00059">
    <property type="entry name" value="Lectin_C"/>
    <property type="match status" value="2"/>
</dbReference>
<reference evidence="3 4" key="1">
    <citation type="submission" date="2021-07" db="EMBL/GenBank/DDBJ databases">
        <authorList>
            <person name="Imarazene B."/>
            <person name="Zahm M."/>
            <person name="Klopp C."/>
            <person name="Cabau C."/>
            <person name="Beille S."/>
            <person name="Jouanno E."/>
            <person name="Castinel A."/>
            <person name="Lluch J."/>
            <person name="Gil L."/>
            <person name="Kuchtly C."/>
            <person name="Lopez Roques C."/>
            <person name="Donnadieu C."/>
            <person name="Parrinello H."/>
            <person name="Journot L."/>
            <person name="Du K."/>
            <person name="Schartl M."/>
            <person name="Retaux S."/>
            <person name="Guiguen Y."/>
        </authorList>
    </citation>
    <scope>NUCLEOTIDE SEQUENCE [LARGE SCALE GENOMIC DNA]</scope>
    <source>
        <strain evidence="3">Pach_M1</strain>
        <tissue evidence="3">Testis</tissue>
    </source>
</reference>
<dbReference type="PROSITE" id="PS50041">
    <property type="entry name" value="C_TYPE_LECTIN_2"/>
    <property type="match status" value="2"/>
</dbReference>
<dbReference type="PANTHER" id="PTHR45784:SF3">
    <property type="entry name" value="C-TYPE LECTIN DOMAIN FAMILY 4 MEMBER K-LIKE-RELATED"/>
    <property type="match status" value="1"/>
</dbReference>
<dbReference type="PROSITE" id="PS00615">
    <property type="entry name" value="C_TYPE_LECTIN_1"/>
    <property type="match status" value="1"/>
</dbReference>
<protein>
    <submittedName>
        <fullName evidence="3">C-type mannose receptor 2-like</fullName>
    </submittedName>
</protein>
<dbReference type="InterPro" id="IPR001304">
    <property type="entry name" value="C-type_lectin-like"/>
</dbReference>
<evidence type="ECO:0000259" key="2">
    <source>
        <dbReference type="PROSITE" id="PS50041"/>
    </source>
</evidence>